<evidence type="ECO:0000259" key="4">
    <source>
        <dbReference type="PROSITE" id="PS51898"/>
    </source>
</evidence>
<evidence type="ECO:0000313" key="5">
    <source>
        <dbReference type="EMBL" id="BBI60890.1"/>
    </source>
</evidence>
<evidence type="ECO:0000256" key="1">
    <source>
        <dbReference type="ARBA" id="ARBA00008857"/>
    </source>
</evidence>
<dbReference type="InterPro" id="IPR013762">
    <property type="entry name" value="Integrase-like_cat_sf"/>
</dbReference>
<accession>A0A455U462</accession>
<dbReference type="GO" id="GO:0015074">
    <property type="term" value="P:DNA integration"/>
    <property type="evidence" value="ECO:0007669"/>
    <property type="project" value="UniProtKB-KW"/>
</dbReference>
<dbReference type="InterPro" id="IPR050808">
    <property type="entry name" value="Phage_Integrase"/>
</dbReference>
<dbReference type="EMBL" id="AP019514">
    <property type="protein sequence ID" value="BBI60890.1"/>
    <property type="molecule type" value="Genomic_DNA"/>
</dbReference>
<sequence>MRWEEIKKDTWTIPAERTKSRRQHQVHLNSLVLELLAEQRQLANGDFVFTSTQGTRKALHPDSLSTAISRLQGRATKSHNEFAPLFHLNHFTVHDLRRSFATQATETLMADPLLVEMMLAHAPPKLLGTYNRAVRWKSQVDIWERWGEVVAAQVVEKPSSNVVSITKLVR</sequence>
<dbReference type="PANTHER" id="PTHR30629">
    <property type="entry name" value="PROPHAGE INTEGRASE"/>
    <property type="match status" value="1"/>
</dbReference>
<comment type="similarity">
    <text evidence="1">Belongs to the 'phage' integrase family.</text>
</comment>
<evidence type="ECO:0000256" key="2">
    <source>
        <dbReference type="ARBA" id="ARBA00022908"/>
    </source>
</evidence>
<feature type="domain" description="Tyr recombinase" evidence="4">
    <location>
        <begin position="1"/>
        <end position="144"/>
    </location>
</feature>
<dbReference type="KEGG" id="hsr:HSBAA_21960"/>
<protein>
    <recommendedName>
        <fullName evidence="4">Tyr recombinase domain-containing protein</fullName>
    </recommendedName>
</protein>
<gene>
    <name evidence="5" type="ORF">HSBAA_21960</name>
</gene>
<reference evidence="5 6" key="1">
    <citation type="journal article" date="2019" name="Microbiol. Resour. Announc.">
        <title>Complete Genome Sequence of Halomonas sulfidaeris Strain Esulfide1 Isolated from a Metal Sulfide Rock at a Depth of 2,200 Meters, Obtained Using Nanopore Sequencing.</title>
        <authorList>
            <person name="Saito M."/>
            <person name="Nishigata A."/>
            <person name="Galipon J."/>
            <person name="Arakawa K."/>
        </authorList>
    </citation>
    <scope>NUCLEOTIDE SEQUENCE [LARGE SCALE GENOMIC DNA]</scope>
    <source>
        <strain evidence="5 6">ATCC BAA-803</strain>
    </source>
</reference>
<dbReference type="Proteomes" id="UP000320231">
    <property type="component" value="Chromosome"/>
</dbReference>
<name>A0A455U462_9GAMM</name>
<dbReference type="AlphaFoldDB" id="A0A455U462"/>
<dbReference type="InterPro" id="IPR011010">
    <property type="entry name" value="DNA_brk_join_enz"/>
</dbReference>
<proteinExistence type="inferred from homology"/>
<dbReference type="PANTHER" id="PTHR30629:SF2">
    <property type="entry name" value="PROPHAGE INTEGRASE INTS-RELATED"/>
    <property type="match status" value="1"/>
</dbReference>
<dbReference type="InterPro" id="IPR002104">
    <property type="entry name" value="Integrase_catalytic"/>
</dbReference>
<dbReference type="GO" id="GO:0003677">
    <property type="term" value="F:DNA binding"/>
    <property type="evidence" value="ECO:0007669"/>
    <property type="project" value="InterPro"/>
</dbReference>
<dbReference type="PROSITE" id="PS51898">
    <property type="entry name" value="TYR_RECOMBINASE"/>
    <property type="match status" value="1"/>
</dbReference>
<dbReference type="Gene3D" id="1.10.443.10">
    <property type="entry name" value="Intergrase catalytic core"/>
    <property type="match status" value="1"/>
</dbReference>
<dbReference type="SUPFAM" id="SSF56349">
    <property type="entry name" value="DNA breaking-rejoining enzymes"/>
    <property type="match status" value="1"/>
</dbReference>
<organism evidence="5 6">
    <name type="scientific">Vreelandella sulfidaeris</name>
    <dbReference type="NCBI Taxonomy" id="115553"/>
    <lineage>
        <taxon>Bacteria</taxon>
        <taxon>Pseudomonadati</taxon>
        <taxon>Pseudomonadota</taxon>
        <taxon>Gammaproteobacteria</taxon>
        <taxon>Oceanospirillales</taxon>
        <taxon>Halomonadaceae</taxon>
        <taxon>Vreelandella</taxon>
    </lineage>
</organism>
<evidence type="ECO:0000313" key="6">
    <source>
        <dbReference type="Proteomes" id="UP000320231"/>
    </source>
</evidence>
<evidence type="ECO:0000256" key="3">
    <source>
        <dbReference type="ARBA" id="ARBA00023172"/>
    </source>
</evidence>
<keyword evidence="2" id="KW-0229">DNA integration</keyword>
<dbReference type="Pfam" id="PF00589">
    <property type="entry name" value="Phage_integrase"/>
    <property type="match status" value="1"/>
</dbReference>
<keyword evidence="3" id="KW-0233">DNA recombination</keyword>
<dbReference type="GO" id="GO:0006310">
    <property type="term" value="P:DNA recombination"/>
    <property type="evidence" value="ECO:0007669"/>
    <property type="project" value="UniProtKB-KW"/>
</dbReference>